<dbReference type="Pfam" id="PF00512">
    <property type="entry name" value="HisKA"/>
    <property type="match status" value="1"/>
</dbReference>
<organism evidence="8">
    <name type="scientific">marine sediment metagenome</name>
    <dbReference type="NCBI Taxonomy" id="412755"/>
    <lineage>
        <taxon>unclassified sequences</taxon>
        <taxon>metagenomes</taxon>
        <taxon>ecological metagenomes</taxon>
    </lineage>
</organism>
<dbReference type="InterPro" id="IPR050736">
    <property type="entry name" value="Sensor_HK_Regulatory"/>
</dbReference>
<name>X1DRV2_9ZZZZ</name>
<dbReference type="SMART" id="SM00388">
    <property type="entry name" value="HisKA"/>
    <property type="match status" value="1"/>
</dbReference>
<evidence type="ECO:0000256" key="2">
    <source>
        <dbReference type="ARBA" id="ARBA00012438"/>
    </source>
</evidence>
<dbReference type="PROSITE" id="PS50109">
    <property type="entry name" value="HIS_KIN"/>
    <property type="match status" value="1"/>
</dbReference>
<feature type="non-terminal residue" evidence="8">
    <location>
        <position position="1"/>
    </location>
</feature>
<dbReference type="AlphaFoldDB" id="X1DRV2"/>
<keyword evidence="3" id="KW-0597">Phosphoprotein</keyword>
<proteinExistence type="predicted"/>
<evidence type="ECO:0000256" key="3">
    <source>
        <dbReference type="ARBA" id="ARBA00022553"/>
    </source>
</evidence>
<dbReference type="CDD" id="cd00082">
    <property type="entry name" value="HisKA"/>
    <property type="match status" value="1"/>
</dbReference>
<dbReference type="FunFam" id="1.10.287.130:FF:000001">
    <property type="entry name" value="Two-component sensor histidine kinase"/>
    <property type="match status" value="1"/>
</dbReference>
<dbReference type="SUPFAM" id="SSF47384">
    <property type="entry name" value="Homodimeric domain of signal transducing histidine kinase"/>
    <property type="match status" value="1"/>
</dbReference>
<dbReference type="InterPro" id="IPR036097">
    <property type="entry name" value="HisK_dim/P_sf"/>
</dbReference>
<feature type="non-terminal residue" evidence="8">
    <location>
        <position position="204"/>
    </location>
</feature>
<keyword evidence="6" id="KW-0902">Two-component regulatory system</keyword>
<evidence type="ECO:0000256" key="1">
    <source>
        <dbReference type="ARBA" id="ARBA00000085"/>
    </source>
</evidence>
<dbReference type="InterPro" id="IPR003661">
    <property type="entry name" value="HisK_dim/P_dom"/>
</dbReference>
<reference evidence="8" key="1">
    <citation type="journal article" date="2014" name="Front. Microbiol.">
        <title>High frequency of phylogenetically diverse reductive dehalogenase-homologous genes in deep subseafloor sedimentary metagenomes.</title>
        <authorList>
            <person name="Kawai M."/>
            <person name="Futagami T."/>
            <person name="Toyoda A."/>
            <person name="Takaki Y."/>
            <person name="Nishi S."/>
            <person name="Hori S."/>
            <person name="Arai W."/>
            <person name="Tsubouchi T."/>
            <person name="Morono Y."/>
            <person name="Uchiyama I."/>
            <person name="Ito T."/>
            <person name="Fujiyama A."/>
            <person name="Inagaki F."/>
            <person name="Takami H."/>
        </authorList>
    </citation>
    <scope>NUCLEOTIDE SEQUENCE</scope>
    <source>
        <strain evidence="8">Expedition CK06-06</strain>
    </source>
</reference>
<accession>X1DRV2</accession>
<evidence type="ECO:0000256" key="4">
    <source>
        <dbReference type="ARBA" id="ARBA00022679"/>
    </source>
</evidence>
<evidence type="ECO:0000259" key="7">
    <source>
        <dbReference type="PROSITE" id="PS50109"/>
    </source>
</evidence>
<dbReference type="InterPro" id="IPR036890">
    <property type="entry name" value="HATPase_C_sf"/>
</dbReference>
<dbReference type="Gene3D" id="3.30.565.10">
    <property type="entry name" value="Histidine kinase-like ATPase, C-terminal domain"/>
    <property type="match status" value="1"/>
</dbReference>
<dbReference type="Gene3D" id="1.10.287.130">
    <property type="match status" value="1"/>
</dbReference>
<dbReference type="PANTHER" id="PTHR43711:SF1">
    <property type="entry name" value="HISTIDINE KINASE 1"/>
    <property type="match status" value="1"/>
</dbReference>
<gene>
    <name evidence="8" type="ORF">S01H4_59345</name>
</gene>
<dbReference type="GO" id="GO:0000155">
    <property type="term" value="F:phosphorelay sensor kinase activity"/>
    <property type="evidence" value="ECO:0007669"/>
    <property type="project" value="InterPro"/>
</dbReference>
<sequence length="204" mass="22943">GLFGGFASAWIDTIKTWMDEPISFNPMKTFSEQVSLDNGSVLSVHLAPVMNNDEFYGTVSVFRDISHLIEVDRLKSEFVATVSHELRTPMTSIKGYVDILLMGVAGDLTKQQLRFLSVVQDNTQRLTILVNDLLDLSRIEAGQVSLTLQPLDLHDLVEEVMDEIERLSVTDDKSMRFNVEIPIDLPRITGDPERVRQILVNLLG</sequence>
<evidence type="ECO:0000256" key="6">
    <source>
        <dbReference type="ARBA" id="ARBA00023012"/>
    </source>
</evidence>
<dbReference type="SUPFAM" id="SSF55874">
    <property type="entry name" value="ATPase domain of HSP90 chaperone/DNA topoisomerase II/histidine kinase"/>
    <property type="match status" value="1"/>
</dbReference>
<dbReference type="EC" id="2.7.13.3" evidence="2"/>
<comment type="caution">
    <text evidence="8">The sequence shown here is derived from an EMBL/GenBank/DDBJ whole genome shotgun (WGS) entry which is preliminary data.</text>
</comment>
<feature type="domain" description="Histidine kinase" evidence="7">
    <location>
        <begin position="81"/>
        <end position="204"/>
    </location>
</feature>
<evidence type="ECO:0000256" key="5">
    <source>
        <dbReference type="ARBA" id="ARBA00022777"/>
    </source>
</evidence>
<dbReference type="InterPro" id="IPR005467">
    <property type="entry name" value="His_kinase_dom"/>
</dbReference>
<evidence type="ECO:0000313" key="8">
    <source>
        <dbReference type="EMBL" id="GAH07709.1"/>
    </source>
</evidence>
<comment type="catalytic activity">
    <reaction evidence="1">
        <text>ATP + protein L-histidine = ADP + protein N-phospho-L-histidine.</text>
        <dbReference type="EC" id="2.7.13.3"/>
    </reaction>
</comment>
<dbReference type="PANTHER" id="PTHR43711">
    <property type="entry name" value="TWO-COMPONENT HISTIDINE KINASE"/>
    <property type="match status" value="1"/>
</dbReference>
<keyword evidence="5" id="KW-0418">Kinase</keyword>
<protein>
    <recommendedName>
        <fullName evidence="2">histidine kinase</fullName>
        <ecNumber evidence="2">2.7.13.3</ecNumber>
    </recommendedName>
</protein>
<dbReference type="EMBL" id="BART01034788">
    <property type="protein sequence ID" value="GAH07709.1"/>
    <property type="molecule type" value="Genomic_DNA"/>
</dbReference>
<keyword evidence="4" id="KW-0808">Transferase</keyword>